<dbReference type="GO" id="GO:0000155">
    <property type="term" value="F:phosphorelay sensor kinase activity"/>
    <property type="evidence" value="ECO:0007669"/>
    <property type="project" value="InterPro"/>
</dbReference>
<feature type="domain" description="Histidine kinase" evidence="11">
    <location>
        <begin position="356"/>
        <end position="575"/>
    </location>
</feature>
<evidence type="ECO:0000256" key="5">
    <source>
        <dbReference type="ARBA" id="ARBA00022741"/>
    </source>
</evidence>
<evidence type="ECO:0000256" key="6">
    <source>
        <dbReference type="ARBA" id="ARBA00022777"/>
    </source>
</evidence>
<dbReference type="SUPFAM" id="SSF55785">
    <property type="entry name" value="PYP-like sensor domain (PAS domain)"/>
    <property type="match status" value="1"/>
</dbReference>
<dbReference type="CDD" id="cd00082">
    <property type="entry name" value="HisKA"/>
    <property type="match status" value="1"/>
</dbReference>
<dbReference type="NCBIfam" id="TIGR00229">
    <property type="entry name" value="sensory_box"/>
    <property type="match status" value="1"/>
</dbReference>
<dbReference type="InterPro" id="IPR005467">
    <property type="entry name" value="His_kinase_dom"/>
</dbReference>
<evidence type="ECO:0000256" key="3">
    <source>
        <dbReference type="ARBA" id="ARBA00022553"/>
    </source>
</evidence>
<feature type="transmembrane region" description="Helical" evidence="10">
    <location>
        <begin position="120"/>
        <end position="143"/>
    </location>
</feature>
<dbReference type="PRINTS" id="PR00344">
    <property type="entry name" value="BCTRLSENSOR"/>
</dbReference>
<gene>
    <name evidence="14" type="ORF">E6K79_02195</name>
</gene>
<evidence type="ECO:0000256" key="9">
    <source>
        <dbReference type="SAM" id="MobiDB-lite"/>
    </source>
</evidence>
<dbReference type="InterPro" id="IPR036097">
    <property type="entry name" value="HisK_dim/P_sf"/>
</dbReference>
<feature type="transmembrane region" description="Helical" evidence="10">
    <location>
        <begin position="180"/>
        <end position="198"/>
    </location>
</feature>
<dbReference type="GO" id="GO:0005524">
    <property type="term" value="F:ATP binding"/>
    <property type="evidence" value="ECO:0007669"/>
    <property type="project" value="UniProtKB-KW"/>
</dbReference>
<comment type="caution">
    <text evidence="14">The sequence shown here is derived from an EMBL/GenBank/DDBJ whole genome shotgun (WGS) entry which is preliminary data.</text>
</comment>
<evidence type="ECO:0000313" key="14">
    <source>
        <dbReference type="EMBL" id="TMQ66739.1"/>
    </source>
</evidence>
<dbReference type="SMART" id="SM00388">
    <property type="entry name" value="HisKA"/>
    <property type="match status" value="1"/>
</dbReference>
<name>A0A538TSZ3_UNCEI</name>
<evidence type="ECO:0000256" key="8">
    <source>
        <dbReference type="ARBA" id="ARBA00023012"/>
    </source>
</evidence>
<dbReference type="InterPro" id="IPR003594">
    <property type="entry name" value="HATPase_dom"/>
</dbReference>
<evidence type="ECO:0000259" key="12">
    <source>
        <dbReference type="PROSITE" id="PS50112"/>
    </source>
</evidence>
<dbReference type="Proteomes" id="UP000317691">
    <property type="component" value="Unassembled WGS sequence"/>
</dbReference>
<dbReference type="Gene3D" id="3.30.565.10">
    <property type="entry name" value="Histidine kinase-like ATPase, C-terminal domain"/>
    <property type="match status" value="1"/>
</dbReference>
<dbReference type="PROSITE" id="PS50113">
    <property type="entry name" value="PAC"/>
    <property type="match status" value="1"/>
</dbReference>
<dbReference type="Pfam" id="PF02518">
    <property type="entry name" value="HATPase_c"/>
    <property type="match status" value="1"/>
</dbReference>
<dbReference type="InterPro" id="IPR000700">
    <property type="entry name" value="PAS-assoc_C"/>
</dbReference>
<dbReference type="AlphaFoldDB" id="A0A538TSZ3"/>
<dbReference type="EMBL" id="VBOZ01000008">
    <property type="protein sequence ID" value="TMQ66739.1"/>
    <property type="molecule type" value="Genomic_DNA"/>
</dbReference>
<evidence type="ECO:0000256" key="10">
    <source>
        <dbReference type="SAM" id="Phobius"/>
    </source>
</evidence>
<dbReference type="SMART" id="SM00387">
    <property type="entry name" value="HATPase_c"/>
    <property type="match status" value="1"/>
</dbReference>
<dbReference type="PROSITE" id="PS50112">
    <property type="entry name" value="PAS"/>
    <property type="match status" value="1"/>
</dbReference>
<dbReference type="Pfam" id="PF25323">
    <property type="entry name" value="6TM_PilS"/>
    <property type="match status" value="1"/>
</dbReference>
<dbReference type="InterPro" id="IPR003661">
    <property type="entry name" value="HisK_dim/P_dom"/>
</dbReference>
<reference evidence="14 15" key="1">
    <citation type="journal article" date="2019" name="Nat. Microbiol.">
        <title>Mediterranean grassland soil C-N compound turnover is dependent on rainfall and depth, and is mediated by genomically divergent microorganisms.</title>
        <authorList>
            <person name="Diamond S."/>
            <person name="Andeer P.F."/>
            <person name="Li Z."/>
            <person name="Crits-Christoph A."/>
            <person name="Burstein D."/>
            <person name="Anantharaman K."/>
            <person name="Lane K.R."/>
            <person name="Thomas B.C."/>
            <person name="Pan C."/>
            <person name="Northen T.R."/>
            <person name="Banfield J.F."/>
        </authorList>
    </citation>
    <scope>NUCLEOTIDE SEQUENCE [LARGE SCALE GENOMIC DNA]</scope>
    <source>
        <strain evidence="14">WS_9</strain>
    </source>
</reference>
<evidence type="ECO:0000259" key="13">
    <source>
        <dbReference type="PROSITE" id="PS50113"/>
    </source>
</evidence>
<feature type="transmembrane region" description="Helical" evidence="10">
    <location>
        <begin position="64"/>
        <end position="82"/>
    </location>
</feature>
<dbReference type="InterPro" id="IPR013767">
    <property type="entry name" value="PAS_fold"/>
</dbReference>
<keyword evidence="10" id="KW-0812">Transmembrane</keyword>
<keyword evidence="8" id="KW-0902">Two-component regulatory system</keyword>
<feature type="region of interest" description="Disordered" evidence="9">
    <location>
        <begin position="1"/>
        <end position="22"/>
    </location>
</feature>
<dbReference type="InterPro" id="IPR004358">
    <property type="entry name" value="Sig_transdc_His_kin-like_C"/>
</dbReference>
<keyword evidence="7" id="KW-0067">ATP-binding</keyword>
<evidence type="ECO:0000259" key="11">
    <source>
        <dbReference type="PROSITE" id="PS50109"/>
    </source>
</evidence>
<dbReference type="Gene3D" id="3.30.450.20">
    <property type="entry name" value="PAS domain"/>
    <property type="match status" value="1"/>
</dbReference>
<dbReference type="InterPro" id="IPR036890">
    <property type="entry name" value="HATPase_C_sf"/>
</dbReference>
<organism evidence="14 15">
    <name type="scientific">Eiseniibacteriota bacterium</name>
    <dbReference type="NCBI Taxonomy" id="2212470"/>
    <lineage>
        <taxon>Bacteria</taxon>
        <taxon>Candidatus Eiseniibacteriota</taxon>
    </lineage>
</organism>
<keyword evidence="4" id="KW-0808">Transferase</keyword>
<feature type="domain" description="PAC" evidence="13">
    <location>
        <begin position="291"/>
        <end position="343"/>
    </location>
</feature>
<protein>
    <recommendedName>
        <fullName evidence="2">histidine kinase</fullName>
        <ecNumber evidence="2">2.7.13.3</ecNumber>
    </recommendedName>
</protein>
<comment type="catalytic activity">
    <reaction evidence="1">
        <text>ATP + protein L-histidine = ADP + protein N-phospho-L-histidine.</text>
        <dbReference type="EC" id="2.7.13.3"/>
    </reaction>
</comment>
<keyword evidence="10" id="KW-0472">Membrane</keyword>
<proteinExistence type="predicted"/>
<keyword evidence="5" id="KW-0547">Nucleotide-binding</keyword>
<evidence type="ECO:0000256" key="4">
    <source>
        <dbReference type="ARBA" id="ARBA00022679"/>
    </source>
</evidence>
<dbReference type="SUPFAM" id="SSF55874">
    <property type="entry name" value="ATPase domain of HSP90 chaperone/DNA topoisomerase II/histidine kinase"/>
    <property type="match status" value="1"/>
</dbReference>
<sequence length="585" mass="62716">MWSLGGNSRPQAGSGPTTKADGEPRLREAVKAVILGRMALITLVAAMAVAFSDTGLSLTRHYPFVFLVALSAGLAVAYHHAAKSGAEVNALLTTQFLVDVAVISYLLLFTGGTSSQFAPLFLLAPLMGGIFLTVRGGLLFAAAAGLAYGAFYVAEVGGMVPPMAYGLTERLSEPALRLRLILYLPLLFIVGAIGGAIGRSLREGRLALDEARAQLNRALFDTETILENLSSGLATIDAGGSVRHWNRAASEILAVPTKAVQGRHYLETFGPGLEAFSTRLREALERGTEGTRYEVTVLTANGRTVPLGISTSLLLGASGERRGVIALFQDLSEVKALEDRIRRGETLAAIGELSAGIAHEIRNCLNPITGSVEVLQKELHVEGENARLLDLVVRESERLERFVSELLEYARERPLKTEKVELAALASESIEIARRHESAGKGKKVLLEGPNVPVWVRADFDQMKQVMTNLLINAFEAIEGTGNVTVRIREERRTPGAWGRAGGPRVVMEVADTGTGIGDKDVAQVFEPFFSTKQGGTGLGLAIANRIVERHGGNFEVESRIGEGTTMRLWLPQADNPARSVAHAA</sequence>
<dbReference type="InterPro" id="IPR000014">
    <property type="entry name" value="PAS"/>
</dbReference>
<feature type="compositionally biased region" description="Polar residues" evidence="9">
    <location>
        <begin position="1"/>
        <end position="17"/>
    </location>
</feature>
<dbReference type="SUPFAM" id="SSF47384">
    <property type="entry name" value="Homodimeric domain of signal transducing histidine kinase"/>
    <property type="match status" value="1"/>
</dbReference>
<dbReference type="PANTHER" id="PTHR43065:SF10">
    <property type="entry name" value="PEROXIDE STRESS-ACTIVATED HISTIDINE KINASE MAK3"/>
    <property type="match status" value="1"/>
</dbReference>
<evidence type="ECO:0000256" key="7">
    <source>
        <dbReference type="ARBA" id="ARBA00022840"/>
    </source>
</evidence>
<evidence type="ECO:0000256" key="1">
    <source>
        <dbReference type="ARBA" id="ARBA00000085"/>
    </source>
</evidence>
<keyword evidence="10" id="KW-1133">Transmembrane helix</keyword>
<feature type="domain" description="PAS" evidence="12">
    <location>
        <begin position="225"/>
        <end position="271"/>
    </location>
</feature>
<dbReference type="Gene3D" id="1.10.287.130">
    <property type="match status" value="1"/>
</dbReference>
<dbReference type="EC" id="2.7.13.3" evidence="2"/>
<feature type="transmembrane region" description="Helical" evidence="10">
    <location>
        <begin position="34"/>
        <end position="52"/>
    </location>
</feature>
<dbReference type="GO" id="GO:0006355">
    <property type="term" value="P:regulation of DNA-templated transcription"/>
    <property type="evidence" value="ECO:0007669"/>
    <property type="project" value="InterPro"/>
</dbReference>
<accession>A0A538TSZ3</accession>
<keyword evidence="6" id="KW-0418">Kinase</keyword>
<dbReference type="Pfam" id="PF00989">
    <property type="entry name" value="PAS"/>
    <property type="match status" value="1"/>
</dbReference>
<dbReference type="PROSITE" id="PS50109">
    <property type="entry name" value="HIS_KIN"/>
    <property type="match status" value="1"/>
</dbReference>
<evidence type="ECO:0000256" key="2">
    <source>
        <dbReference type="ARBA" id="ARBA00012438"/>
    </source>
</evidence>
<dbReference type="PANTHER" id="PTHR43065">
    <property type="entry name" value="SENSOR HISTIDINE KINASE"/>
    <property type="match status" value="1"/>
</dbReference>
<keyword evidence="3" id="KW-0597">Phosphoprotein</keyword>
<dbReference type="CDD" id="cd00130">
    <property type="entry name" value="PAS"/>
    <property type="match status" value="1"/>
</dbReference>
<dbReference type="Pfam" id="PF00512">
    <property type="entry name" value="HisKA"/>
    <property type="match status" value="1"/>
</dbReference>
<evidence type="ECO:0000313" key="15">
    <source>
        <dbReference type="Proteomes" id="UP000317691"/>
    </source>
</evidence>
<dbReference type="InterPro" id="IPR035965">
    <property type="entry name" value="PAS-like_dom_sf"/>
</dbReference>